<proteinExistence type="predicted"/>
<dbReference type="AlphaFoldDB" id="A0A914XK96"/>
<accession>A0A914XK96</accession>
<organism evidence="3 4">
    <name type="scientific">Plectus sambesii</name>
    <dbReference type="NCBI Taxonomy" id="2011161"/>
    <lineage>
        <taxon>Eukaryota</taxon>
        <taxon>Metazoa</taxon>
        <taxon>Ecdysozoa</taxon>
        <taxon>Nematoda</taxon>
        <taxon>Chromadorea</taxon>
        <taxon>Plectida</taxon>
        <taxon>Plectina</taxon>
        <taxon>Plectoidea</taxon>
        <taxon>Plectidae</taxon>
        <taxon>Plectus</taxon>
    </lineage>
</organism>
<name>A0A914XK96_9BILA</name>
<keyword evidence="3" id="KW-1185">Reference proteome</keyword>
<feature type="signal peptide" evidence="2">
    <location>
        <begin position="1"/>
        <end position="23"/>
    </location>
</feature>
<evidence type="ECO:0000256" key="1">
    <source>
        <dbReference type="SAM" id="MobiDB-lite"/>
    </source>
</evidence>
<feature type="chain" id="PRO_5037572524" evidence="2">
    <location>
        <begin position="24"/>
        <end position="105"/>
    </location>
</feature>
<keyword evidence="2" id="KW-0732">Signal</keyword>
<dbReference type="Proteomes" id="UP000887566">
    <property type="component" value="Unplaced"/>
</dbReference>
<evidence type="ECO:0000313" key="4">
    <source>
        <dbReference type="WBParaSite" id="PSAMB.scaffold8827size5728.g31919.t1"/>
    </source>
</evidence>
<feature type="compositionally biased region" description="Low complexity" evidence="1">
    <location>
        <begin position="62"/>
        <end position="77"/>
    </location>
</feature>
<sequence>MQGCGTRALFFCVFFLPLFPVAAVPKPKATEPPAISSSSGSEKKSNLGQPTPTTNKSAANMTVAEVTTTKSTTPTDDATNDEAVDGDGIQCNEYKCWFLGPPVSY</sequence>
<reference evidence="4" key="1">
    <citation type="submission" date="2022-11" db="UniProtKB">
        <authorList>
            <consortium name="WormBaseParasite"/>
        </authorList>
    </citation>
    <scope>IDENTIFICATION</scope>
</reference>
<feature type="region of interest" description="Disordered" evidence="1">
    <location>
        <begin position="27"/>
        <end position="84"/>
    </location>
</feature>
<evidence type="ECO:0000256" key="2">
    <source>
        <dbReference type="SAM" id="SignalP"/>
    </source>
</evidence>
<feature type="compositionally biased region" description="Polar residues" evidence="1">
    <location>
        <begin position="46"/>
        <end position="60"/>
    </location>
</feature>
<dbReference type="WBParaSite" id="PSAMB.scaffold8827size5728.g31919.t1">
    <property type="protein sequence ID" value="PSAMB.scaffold8827size5728.g31919.t1"/>
    <property type="gene ID" value="PSAMB.scaffold8827size5728.g31919"/>
</dbReference>
<evidence type="ECO:0000313" key="3">
    <source>
        <dbReference type="Proteomes" id="UP000887566"/>
    </source>
</evidence>
<protein>
    <submittedName>
        <fullName evidence="4">Uncharacterized protein</fullName>
    </submittedName>
</protein>